<feature type="compositionally biased region" description="Low complexity" evidence="1">
    <location>
        <begin position="10"/>
        <end position="27"/>
    </location>
</feature>
<sequence>MTTTRRRRWPLPWTRTAATTSACTSSR</sequence>
<accession>A0A0A9G7J6</accession>
<feature type="region of interest" description="Disordered" evidence="1">
    <location>
        <begin position="1"/>
        <end position="27"/>
    </location>
</feature>
<reference evidence="2" key="1">
    <citation type="submission" date="2014-09" db="EMBL/GenBank/DDBJ databases">
        <authorList>
            <person name="Magalhaes I.L.F."/>
            <person name="Oliveira U."/>
            <person name="Santos F.R."/>
            <person name="Vidigal T.H.D.A."/>
            <person name="Brescovit A.D."/>
            <person name="Santos A.J."/>
        </authorList>
    </citation>
    <scope>NUCLEOTIDE SEQUENCE</scope>
    <source>
        <tissue evidence="2">Shoot tissue taken approximately 20 cm above the soil surface</tissue>
    </source>
</reference>
<reference evidence="2" key="2">
    <citation type="journal article" date="2015" name="Data Brief">
        <title>Shoot transcriptome of the giant reed, Arundo donax.</title>
        <authorList>
            <person name="Barrero R.A."/>
            <person name="Guerrero F.D."/>
            <person name="Moolhuijzen P."/>
            <person name="Goolsby J.A."/>
            <person name="Tidwell J."/>
            <person name="Bellgard S.E."/>
            <person name="Bellgard M.I."/>
        </authorList>
    </citation>
    <scope>NUCLEOTIDE SEQUENCE</scope>
    <source>
        <tissue evidence="2">Shoot tissue taken approximately 20 cm above the soil surface</tissue>
    </source>
</reference>
<dbReference type="AlphaFoldDB" id="A0A0A9G7J6"/>
<protein>
    <submittedName>
        <fullName evidence="2">Uncharacterized protein</fullName>
    </submittedName>
</protein>
<name>A0A0A9G7J6_ARUDO</name>
<organism evidence="2">
    <name type="scientific">Arundo donax</name>
    <name type="common">Giant reed</name>
    <name type="synonym">Donax arundinaceus</name>
    <dbReference type="NCBI Taxonomy" id="35708"/>
    <lineage>
        <taxon>Eukaryota</taxon>
        <taxon>Viridiplantae</taxon>
        <taxon>Streptophyta</taxon>
        <taxon>Embryophyta</taxon>
        <taxon>Tracheophyta</taxon>
        <taxon>Spermatophyta</taxon>
        <taxon>Magnoliopsida</taxon>
        <taxon>Liliopsida</taxon>
        <taxon>Poales</taxon>
        <taxon>Poaceae</taxon>
        <taxon>PACMAD clade</taxon>
        <taxon>Arundinoideae</taxon>
        <taxon>Arundineae</taxon>
        <taxon>Arundo</taxon>
    </lineage>
</organism>
<dbReference type="EMBL" id="GBRH01177424">
    <property type="protein sequence ID" value="JAE20472.1"/>
    <property type="molecule type" value="Transcribed_RNA"/>
</dbReference>
<proteinExistence type="predicted"/>
<evidence type="ECO:0000256" key="1">
    <source>
        <dbReference type="SAM" id="MobiDB-lite"/>
    </source>
</evidence>
<evidence type="ECO:0000313" key="2">
    <source>
        <dbReference type="EMBL" id="JAE20472.1"/>
    </source>
</evidence>